<dbReference type="Pfam" id="PF00134">
    <property type="entry name" value="Cyclin_N"/>
    <property type="match status" value="1"/>
</dbReference>
<evidence type="ECO:0000313" key="11">
    <source>
        <dbReference type="Proteomes" id="UP001367508"/>
    </source>
</evidence>
<evidence type="ECO:0000256" key="4">
    <source>
        <dbReference type="ARBA" id="ARBA00023127"/>
    </source>
</evidence>
<keyword evidence="3" id="KW-0132">Cell division</keyword>
<dbReference type="FunFam" id="1.10.472.10:FF:000060">
    <property type="entry name" value="D6-type cyclin"/>
    <property type="match status" value="1"/>
</dbReference>
<dbReference type="SMART" id="SM00385">
    <property type="entry name" value="CYCLIN"/>
    <property type="match status" value="1"/>
</dbReference>
<evidence type="ECO:0000313" key="10">
    <source>
        <dbReference type="EMBL" id="KAK7330940.1"/>
    </source>
</evidence>
<dbReference type="CDD" id="cd20544">
    <property type="entry name" value="CYCLIN_AtCycD-like_rpt2"/>
    <property type="match status" value="1"/>
</dbReference>
<evidence type="ECO:0000256" key="2">
    <source>
        <dbReference type="ARBA" id="ARBA00011177"/>
    </source>
</evidence>
<dbReference type="FunFam" id="1.10.472.10:FF:000040">
    <property type="entry name" value="D6-type cyclin"/>
    <property type="match status" value="1"/>
</dbReference>
<feature type="signal peptide" evidence="8">
    <location>
        <begin position="1"/>
        <end position="19"/>
    </location>
</feature>
<reference evidence="10 11" key="1">
    <citation type="submission" date="2024-01" db="EMBL/GenBank/DDBJ databases">
        <title>The genomes of 5 underutilized Papilionoideae crops provide insights into root nodulation and disease resistanc.</title>
        <authorList>
            <person name="Jiang F."/>
        </authorList>
    </citation>
    <scope>NUCLEOTIDE SEQUENCE [LARGE SCALE GENOMIC DNA]</scope>
    <source>
        <strain evidence="10">LVBAO_FW01</strain>
        <tissue evidence="10">Leaves</tissue>
    </source>
</reference>
<dbReference type="InterPro" id="IPR013763">
    <property type="entry name" value="Cyclin-like_dom"/>
</dbReference>
<dbReference type="Gene3D" id="1.10.472.10">
    <property type="entry name" value="Cyclin-like"/>
    <property type="match status" value="2"/>
</dbReference>
<name>A0AAN9L7L1_CANGL</name>
<evidence type="ECO:0000256" key="1">
    <source>
        <dbReference type="ARBA" id="ARBA00009065"/>
    </source>
</evidence>
<feature type="domain" description="Cyclin-like" evidence="9">
    <location>
        <begin position="125"/>
        <end position="213"/>
    </location>
</feature>
<comment type="caution">
    <text evidence="10">The sequence shown here is derived from an EMBL/GenBank/DDBJ whole genome shotgun (WGS) entry which is preliminary data.</text>
</comment>
<dbReference type="GO" id="GO:0051301">
    <property type="term" value="P:cell division"/>
    <property type="evidence" value="ECO:0007669"/>
    <property type="project" value="UniProtKB-KW"/>
</dbReference>
<keyword evidence="8" id="KW-0732">Signal</keyword>
<dbReference type="InterPro" id="IPR039361">
    <property type="entry name" value="Cyclin"/>
</dbReference>
<comment type="subunit">
    <text evidence="2">Interacts with the CDC2 protein kinase to form a serine/threonine kinase holoenzyme complex also known as maturation promoting factor (MPF). The cyclin subunit imparts substrate specificity to the complex.</text>
</comment>
<evidence type="ECO:0000256" key="8">
    <source>
        <dbReference type="SAM" id="SignalP"/>
    </source>
</evidence>
<dbReference type="Proteomes" id="UP001367508">
    <property type="component" value="Unassembled WGS sequence"/>
</dbReference>
<dbReference type="InterPro" id="IPR048258">
    <property type="entry name" value="Cyclins_cyclin-box"/>
</dbReference>
<feature type="chain" id="PRO_5042847358" description="B-like cyclin" evidence="8">
    <location>
        <begin position="20"/>
        <end position="350"/>
    </location>
</feature>
<proteinExistence type="inferred from homology"/>
<evidence type="ECO:0000256" key="6">
    <source>
        <dbReference type="ARBA" id="ARBA00032263"/>
    </source>
</evidence>
<dbReference type="PANTHER" id="PTHR10177">
    <property type="entry name" value="CYCLINS"/>
    <property type="match status" value="1"/>
</dbReference>
<dbReference type="CDD" id="cd20543">
    <property type="entry name" value="CYCLIN_AtCycD-like_rpt1"/>
    <property type="match status" value="1"/>
</dbReference>
<accession>A0AAN9L7L1</accession>
<keyword evidence="4 7" id="KW-0195">Cyclin</keyword>
<dbReference type="InterPro" id="IPR006671">
    <property type="entry name" value="Cyclin_N"/>
</dbReference>
<evidence type="ECO:0000256" key="7">
    <source>
        <dbReference type="RuleBase" id="RU000383"/>
    </source>
</evidence>
<evidence type="ECO:0000256" key="5">
    <source>
        <dbReference type="ARBA" id="ARBA00023306"/>
    </source>
</evidence>
<dbReference type="SUPFAM" id="SSF47954">
    <property type="entry name" value="Cyclin-like"/>
    <property type="match status" value="2"/>
</dbReference>
<sequence>MLCVAVLLNLAGLVNETSCEVLQGPLRFCFMTPFKQTLETLLTTMSINTANQPTLDLYCSEATSDVILDSDEALELNVLRDSDGDENCLLSLLESEHDQIQEQTKSLEQLHKKTWLINAREKAINWILKVHAFYSFRPETAYLSVNYLDRFLLSRSLTQDKAWPLQLLSVACLALAAKMEETKVPLLLDLQLIESRFLFKPKTVQRMELLVMSSLKWRLRAITPFDFVPLFIAKLACSVSSLGDFSCIVSSVSDVIIRTRSVLDFLEFSPSTVAASALLWVTNQCVDDLESCSLHKHINIEMVQKCYNLMKKKHIIRRSELFLRNTLLPRSPTCVLDHATIQESSDAHKP</sequence>
<keyword evidence="11" id="KW-1185">Reference proteome</keyword>
<protein>
    <recommendedName>
        <fullName evidence="6">B-like cyclin</fullName>
    </recommendedName>
</protein>
<organism evidence="10 11">
    <name type="scientific">Canavalia gladiata</name>
    <name type="common">Sword bean</name>
    <name type="synonym">Dolichos gladiatus</name>
    <dbReference type="NCBI Taxonomy" id="3824"/>
    <lineage>
        <taxon>Eukaryota</taxon>
        <taxon>Viridiplantae</taxon>
        <taxon>Streptophyta</taxon>
        <taxon>Embryophyta</taxon>
        <taxon>Tracheophyta</taxon>
        <taxon>Spermatophyta</taxon>
        <taxon>Magnoliopsida</taxon>
        <taxon>eudicotyledons</taxon>
        <taxon>Gunneridae</taxon>
        <taxon>Pentapetalae</taxon>
        <taxon>rosids</taxon>
        <taxon>fabids</taxon>
        <taxon>Fabales</taxon>
        <taxon>Fabaceae</taxon>
        <taxon>Papilionoideae</taxon>
        <taxon>50 kb inversion clade</taxon>
        <taxon>NPAAA clade</taxon>
        <taxon>indigoferoid/millettioid clade</taxon>
        <taxon>Phaseoleae</taxon>
        <taxon>Canavalia</taxon>
    </lineage>
</organism>
<evidence type="ECO:0000256" key="3">
    <source>
        <dbReference type="ARBA" id="ARBA00022618"/>
    </source>
</evidence>
<evidence type="ECO:0000259" key="9">
    <source>
        <dbReference type="SMART" id="SM00385"/>
    </source>
</evidence>
<keyword evidence="5" id="KW-0131">Cell cycle</keyword>
<dbReference type="InterPro" id="IPR036915">
    <property type="entry name" value="Cyclin-like_sf"/>
</dbReference>
<dbReference type="AlphaFoldDB" id="A0AAN9L7L1"/>
<gene>
    <name evidence="10" type="ORF">VNO77_25146</name>
</gene>
<dbReference type="EMBL" id="JAYMYQ010000005">
    <property type="protein sequence ID" value="KAK7330940.1"/>
    <property type="molecule type" value="Genomic_DNA"/>
</dbReference>
<comment type="similarity">
    <text evidence="1">Belongs to the cyclin family. Cyclin D subfamily.</text>
</comment>
<dbReference type="PROSITE" id="PS00292">
    <property type="entry name" value="CYCLINS"/>
    <property type="match status" value="1"/>
</dbReference>